<evidence type="ECO:0000313" key="2">
    <source>
        <dbReference type="Proteomes" id="UP001165122"/>
    </source>
</evidence>
<dbReference type="OrthoDB" id="1421090at2759"/>
<evidence type="ECO:0008006" key="3">
    <source>
        <dbReference type="Google" id="ProtNLM"/>
    </source>
</evidence>
<proteinExistence type="predicted"/>
<name>A0A9W7C320_9STRA</name>
<accession>A0A9W7C320</accession>
<dbReference type="SUPFAM" id="SSF52058">
    <property type="entry name" value="L domain-like"/>
    <property type="match status" value="1"/>
</dbReference>
<dbReference type="EMBL" id="BRXW01000003">
    <property type="protein sequence ID" value="GMH99061.1"/>
    <property type="molecule type" value="Genomic_DNA"/>
</dbReference>
<keyword evidence="2" id="KW-1185">Reference proteome</keyword>
<dbReference type="Proteomes" id="UP001165122">
    <property type="component" value="Unassembled WGS sequence"/>
</dbReference>
<dbReference type="PANTHER" id="PTHR45661">
    <property type="entry name" value="SURFACE ANTIGEN"/>
    <property type="match status" value="1"/>
</dbReference>
<dbReference type="Pfam" id="PF13306">
    <property type="entry name" value="LRR_5"/>
    <property type="match status" value="1"/>
</dbReference>
<protein>
    <recommendedName>
        <fullName evidence="3">Leucine-rich repeat domain-containing protein</fullName>
    </recommendedName>
</protein>
<evidence type="ECO:0000313" key="1">
    <source>
        <dbReference type="EMBL" id="GMH99061.1"/>
    </source>
</evidence>
<dbReference type="PANTHER" id="PTHR45661:SF3">
    <property type="entry name" value="IG-LIKE DOMAIN-CONTAINING PROTEIN"/>
    <property type="match status" value="1"/>
</dbReference>
<sequence length="116" mass="12869">MLTSIEIPEGVQSISTAAVSQCRNLTTVYFPTTLTSIGYCAFTWCKILDNFDLLHTNLQEIDDQAFYDCSELKSMTIPDSLQTFGDNVSGACFNLVPASIQPRDANMVVAYLRTKQ</sequence>
<gene>
    <name evidence="1" type="ORF">TrLO_g3614</name>
</gene>
<dbReference type="Gene3D" id="3.80.10.10">
    <property type="entry name" value="Ribonuclease Inhibitor"/>
    <property type="match status" value="1"/>
</dbReference>
<reference evidence="2" key="1">
    <citation type="journal article" date="2023" name="Commun. Biol.">
        <title>Genome analysis of Parmales, the sister group of diatoms, reveals the evolutionary specialization of diatoms from phago-mixotrophs to photoautotrophs.</title>
        <authorList>
            <person name="Ban H."/>
            <person name="Sato S."/>
            <person name="Yoshikawa S."/>
            <person name="Yamada K."/>
            <person name="Nakamura Y."/>
            <person name="Ichinomiya M."/>
            <person name="Sato N."/>
            <person name="Blanc-Mathieu R."/>
            <person name="Endo H."/>
            <person name="Kuwata A."/>
            <person name="Ogata H."/>
        </authorList>
    </citation>
    <scope>NUCLEOTIDE SEQUENCE [LARGE SCALE GENOMIC DNA]</scope>
    <source>
        <strain evidence="2">NIES 3700</strain>
    </source>
</reference>
<organism evidence="1 2">
    <name type="scientific">Triparma laevis f. longispina</name>
    <dbReference type="NCBI Taxonomy" id="1714387"/>
    <lineage>
        <taxon>Eukaryota</taxon>
        <taxon>Sar</taxon>
        <taxon>Stramenopiles</taxon>
        <taxon>Ochrophyta</taxon>
        <taxon>Bolidophyceae</taxon>
        <taxon>Parmales</taxon>
        <taxon>Triparmaceae</taxon>
        <taxon>Triparma</taxon>
    </lineage>
</organism>
<dbReference type="InterPro" id="IPR053139">
    <property type="entry name" value="Surface_bspA-like"/>
</dbReference>
<dbReference type="AlphaFoldDB" id="A0A9W7C320"/>
<dbReference type="InterPro" id="IPR032675">
    <property type="entry name" value="LRR_dom_sf"/>
</dbReference>
<comment type="caution">
    <text evidence="1">The sequence shown here is derived from an EMBL/GenBank/DDBJ whole genome shotgun (WGS) entry which is preliminary data.</text>
</comment>
<dbReference type="InterPro" id="IPR026906">
    <property type="entry name" value="LRR_5"/>
</dbReference>